<dbReference type="EMBL" id="LT607413">
    <property type="protein sequence ID" value="SCF13601.1"/>
    <property type="molecule type" value="Genomic_DNA"/>
</dbReference>
<proteinExistence type="predicted"/>
<accession>A0A1C4XZR7</accession>
<feature type="domain" description="DUF4240" evidence="2">
    <location>
        <begin position="3"/>
        <end position="139"/>
    </location>
</feature>
<dbReference type="AlphaFoldDB" id="A0A1C4XZR7"/>
<evidence type="ECO:0000313" key="4">
    <source>
        <dbReference type="Proteomes" id="UP000198253"/>
    </source>
</evidence>
<organism evidence="3 4">
    <name type="scientific">Micromonospora echinospora</name>
    <name type="common">Micromonospora purpurea</name>
    <dbReference type="NCBI Taxonomy" id="1877"/>
    <lineage>
        <taxon>Bacteria</taxon>
        <taxon>Bacillati</taxon>
        <taxon>Actinomycetota</taxon>
        <taxon>Actinomycetes</taxon>
        <taxon>Micromonosporales</taxon>
        <taxon>Micromonosporaceae</taxon>
        <taxon>Micromonospora</taxon>
    </lineage>
</organism>
<feature type="compositionally biased region" description="Basic and acidic residues" evidence="1">
    <location>
        <begin position="152"/>
        <end position="165"/>
    </location>
</feature>
<feature type="region of interest" description="Disordered" evidence="1">
    <location>
        <begin position="152"/>
        <end position="178"/>
    </location>
</feature>
<dbReference type="InParanoid" id="A0A1C4XZR7"/>
<dbReference type="RefSeq" id="WP_197701766.1">
    <property type="nucleotide sequence ID" value="NZ_LT607413.1"/>
</dbReference>
<evidence type="ECO:0000259" key="2">
    <source>
        <dbReference type="Pfam" id="PF14024"/>
    </source>
</evidence>
<evidence type="ECO:0000256" key="1">
    <source>
        <dbReference type="SAM" id="MobiDB-lite"/>
    </source>
</evidence>
<evidence type="ECO:0000313" key="3">
    <source>
        <dbReference type="EMBL" id="SCF13601.1"/>
    </source>
</evidence>
<dbReference type="Pfam" id="PF14024">
    <property type="entry name" value="DUF4240"/>
    <property type="match status" value="1"/>
</dbReference>
<keyword evidence="4" id="KW-1185">Reference proteome</keyword>
<dbReference type="Proteomes" id="UP000198253">
    <property type="component" value="Chromosome I"/>
</dbReference>
<reference evidence="4" key="1">
    <citation type="submission" date="2016-06" db="EMBL/GenBank/DDBJ databases">
        <authorList>
            <person name="Varghese N."/>
            <person name="Submissions Spin"/>
        </authorList>
    </citation>
    <scope>NUCLEOTIDE SEQUENCE [LARGE SCALE GENOMIC DNA]</scope>
    <source>
        <strain evidence="4">DSM 43816</strain>
    </source>
</reference>
<protein>
    <recommendedName>
        <fullName evidence="2">DUF4240 domain-containing protein</fullName>
    </recommendedName>
</protein>
<gene>
    <name evidence="3" type="ORF">GA0070618_3457</name>
</gene>
<sequence>MLDVDDFWALIEGSATVTGQPDERLAWLTDHLAGRTPAEVVDFALRLDETRRRADTWRLWAAASRICDGYCSDDGFHYFQVWLVGLGRETFDRVVADPDTLADVPQVRRLAGRSVGDWADDEWPDWESLDYVAGEAYERITGVHEGLDEAIEARGRERSFSPDPRDEQEDLGDPAEFARRYPRLAELFPATGR</sequence>
<dbReference type="InterPro" id="IPR025334">
    <property type="entry name" value="DUF4240"/>
</dbReference>
<name>A0A1C4XZR7_MICEC</name>